<evidence type="ECO:0000256" key="1">
    <source>
        <dbReference type="SAM" id="Phobius"/>
    </source>
</evidence>
<evidence type="ECO:0008006" key="4">
    <source>
        <dbReference type="Google" id="ProtNLM"/>
    </source>
</evidence>
<dbReference type="EMBL" id="KV427610">
    <property type="protein sequence ID" value="KZT10126.1"/>
    <property type="molecule type" value="Genomic_DNA"/>
</dbReference>
<dbReference type="GeneID" id="63825206"/>
<evidence type="ECO:0000313" key="2">
    <source>
        <dbReference type="EMBL" id="KZT10126.1"/>
    </source>
</evidence>
<keyword evidence="3" id="KW-1185">Reference proteome</keyword>
<reference evidence="2 3" key="1">
    <citation type="journal article" date="2016" name="Mol. Biol. Evol.">
        <title>Comparative Genomics of Early-Diverging Mushroom-Forming Fungi Provides Insights into the Origins of Lignocellulose Decay Capabilities.</title>
        <authorList>
            <person name="Nagy L.G."/>
            <person name="Riley R."/>
            <person name="Tritt A."/>
            <person name="Adam C."/>
            <person name="Daum C."/>
            <person name="Floudas D."/>
            <person name="Sun H."/>
            <person name="Yadav J.S."/>
            <person name="Pangilinan J."/>
            <person name="Larsson K.H."/>
            <person name="Matsuura K."/>
            <person name="Barry K."/>
            <person name="Labutti K."/>
            <person name="Kuo R."/>
            <person name="Ohm R.A."/>
            <person name="Bhattacharya S.S."/>
            <person name="Shirouzu T."/>
            <person name="Yoshinaga Y."/>
            <person name="Martin F.M."/>
            <person name="Grigoriev I.V."/>
            <person name="Hibbett D.S."/>
        </authorList>
    </citation>
    <scope>NUCLEOTIDE SEQUENCE [LARGE SCALE GENOMIC DNA]</scope>
    <source>
        <strain evidence="2 3">93-53</strain>
    </source>
</reference>
<keyword evidence="1" id="KW-0472">Membrane</keyword>
<dbReference type="AlphaFoldDB" id="A0A165GBT1"/>
<keyword evidence="1" id="KW-1133">Transmembrane helix</keyword>
<proteinExistence type="predicted"/>
<feature type="transmembrane region" description="Helical" evidence="1">
    <location>
        <begin position="113"/>
        <end position="131"/>
    </location>
</feature>
<sequence>MSSDHQVEFGPEADVAPPTVALLILCLSTGFIDSLTFAATGVWCAFVTGTTVQLGMNAPGLFDALTSSQRPTFKHALSRFVASTAFARIVALSGFLCGAAVGSNTPVRNLSLTVSGAVQAVLLACAATLVLQSLSGTPDLHIGLPRPHAVLALVSASMSLQAELVRRAHTPFGTSVAWTSIWLDMVDSRCSRMQRAKKASGLMALVSGAAIGALTLRWGRSPEESDSEAAIQLARRVGWGFVVATLVKVVVVGMFWRKERAVGRIRLG</sequence>
<dbReference type="Pfam" id="PF06912">
    <property type="entry name" value="DUF1275"/>
    <property type="match status" value="1"/>
</dbReference>
<accession>A0A165GBT1</accession>
<dbReference type="RefSeq" id="XP_040767866.1">
    <property type="nucleotide sequence ID" value="XM_040908177.1"/>
</dbReference>
<dbReference type="OrthoDB" id="2795771at2759"/>
<gene>
    <name evidence="2" type="ORF">LAESUDRAFT_722290</name>
</gene>
<protein>
    <recommendedName>
        <fullName evidence="4">DUF1275 domain protein</fullName>
    </recommendedName>
</protein>
<feature type="transmembrane region" description="Helical" evidence="1">
    <location>
        <begin position="199"/>
        <end position="218"/>
    </location>
</feature>
<dbReference type="InterPro" id="IPR010699">
    <property type="entry name" value="DUF1275"/>
</dbReference>
<dbReference type="PANTHER" id="PTHR37488:SF2">
    <property type="entry name" value="DUF1275 DOMAIN-CONTAINING PROTEIN"/>
    <property type="match status" value="1"/>
</dbReference>
<dbReference type="PANTHER" id="PTHR37488">
    <property type="entry name" value="DUF1275 DOMAIN-CONTAINING PROTEIN"/>
    <property type="match status" value="1"/>
</dbReference>
<name>A0A165GBT1_9APHY</name>
<dbReference type="InParanoid" id="A0A165GBT1"/>
<dbReference type="Proteomes" id="UP000076871">
    <property type="component" value="Unassembled WGS sequence"/>
</dbReference>
<feature type="transmembrane region" description="Helical" evidence="1">
    <location>
        <begin position="20"/>
        <end position="46"/>
    </location>
</feature>
<keyword evidence="1" id="KW-0812">Transmembrane</keyword>
<feature type="transmembrane region" description="Helical" evidence="1">
    <location>
        <begin position="238"/>
        <end position="256"/>
    </location>
</feature>
<organism evidence="2 3">
    <name type="scientific">Laetiporus sulphureus 93-53</name>
    <dbReference type="NCBI Taxonomy" id="1314785"/>
    <lineage>
        <taxon>Eukaryota</taxon>
        <taxon>Fungi</taxon>
        <taxon>Dikarya</taxon>
        <taxon>Basidiomycota</taxon>
        <taxon>Agaricomycotina</taxon>
        <taxon>Agaricomycetes</taxon>
        <taxon>Polyporales</taxon>
        <taxon>Laetiporus</taxon>
    </lineage>
</organism>
<evidence type="ECO:0000313" key="3">
    <source>
        <dbReference type="Proteomes" id="UP000076871"/>
    </source>
</evidence>
<feature type="transmembrane region" description="Helical" evidence="1">
    <location>
        <begin position="80"/>
        <end position="101"/>
    </location>
</feature>